<name>A0A8S1DVQ7_9INSE</name>
<sequence length="34" mass="4033">EKNNRHQYSHITCQGKKLCVKLSQPECKPNILFF</sequence>
<dbReference type="EMBL" id="CADEPI010000395">
    <property type="protein sequence ID" value="CAB3385130.1"/>
    <property type="molecule type" value="Genomic_DNA"/>
</dbReference>
<keyword evidence="2" id="KW-1185">Reference proteome</keyword>
<protein>
    <submittedName>
        <fullName evidence="1">Uncharacterized protein</fullName>
    </submittedName>
</protein>
<reference evidence="1 2" key="1">
    <citation type="submission" date="2020-04" db="EMBL/GenBank/DDBJ databases">
        <authorList>
            <person name="Alioto T."/>
            <person name="Alioto T."/>
            <person name="Gomez Garrido J."/>
        </authorList>
    </citation>
    <scope>NUCLEOTIDE SEQUENCE [LARGE SCALE GENOMIC DNA]</scope>
</reference>
<comment type="caution">
    <text evidence="1">The sequence shown here is derived from an EMBL/GenBank/DDBJ whole genome shotgun (WGS) entry which is preliminary data.</text>
</comment>
<accession>A0A8S1DVQ7</accession>
<dbReference type="AlphaFoldDB" id="A0A8S1DVQ7"/>
<proteinExistence type="predicted"/>
<organism evidence="1 2">
    <name type="scientific">Cloeon dipterum</name>
    <dbReference type="NCBI Taxonomy" id="197152"/>
    <lineage>
        <taxon>Eukaryota</taxon>
        <taxon>Metazoa</taxon>
        <taxon>Ecdysozoa</taxon>
        <taxon>Arthropoda</taxon>
        <taxon>Hexapoda</taxon>
        <taxon>Insecta</taxon>
        <taxon>Pterygota</taxon>
        <taxon>Palaeoptera</taxon>
        <taxon>Ephemeroptera</taxon>
        <taxon>Pisciforma</taxon>
        <taxon>Baetidae</taxon>
        <taxon>Cloeon</taxon>
    </lineage>
</organism>
<gene>
    <name evidence="1" type="ORF">CLODIP_2_CD01393</name>
</gene>
<evidence type="ECO:0000313" key="1">
    <source>
        <dbReference type="EMBL" id="CAB3385130.1"/>
    </source>
</evidence>
<evidence type="ECO:0000313" key="2">
    <source>
        <dbReference type="Proteomes" id="UP000494165"/>
    </source>
</evidence>
<feature type="non-terminal residue" evidence="1">
    <location>
        <position position="1"/>
    </location>
</feature>
<dbReference type="Proteomes" id="UP000494165">
    <property type="component" value="Unassembled WGS sequence"/>
</dbReference>